<dbReference type="SUPFAM" id="SSF103025">
    <property type="entry name" value="Folate-binding domain"/>
    <property type="match status" value="1"/>
</dbReference>
<dbReference type="eggNOG" id="COG0354">
    <property type="taxonomic scope" value="Bacteria"/>
</dbReference>
<dbReference type="InterPro" id="IPR027266">
    <property type="entry name" value="TrmE/GcvT-like"/>
</dbReference>
<dbReference type="AlphaFoldDB" id="A0A097II16"/>
<dbReference type="InterPro" id="IPR045179">
    <property type="entry name" value="YgfZ/GcvT"/>
</dbReference>
<evidence type="ECO:0000313" key="2">
    <source>
        <dbReference type="EMBL" id="AIT61782.1"/>
    </source>
</evidence>
<dbReference type="RefSeq" id="WP_018022728.1">
    <property type="nucleotide sequence ID" value="NZ_AQUX01000011.1"/>
</dbReference>
<dbReference type="NCBIfam" id="TIGR03317">
    <property type="entry name" value="ygfZ_signature"/>
    <property type="match status" value="1"/>
</dbReference>
<dbReference type="PANTHER" id="PTHR22602:SF0">
    <property type="entry name" value="TRANSFERASE CAF17, MITOCHONDRIAL-RELATED"/>
    <property type="match status" value="1"/>
</dbReference>
<keyword evidence="3" id="KW-1185">Reference proteome</keyword>
<name>A0A097II16_9CORY</name>
<gene>
    <name evidence="2" type="ORF">CDOO_11290</name>
</gene>
<protein>
    <submittedName>
        <fullName evidence="2">Aminomethyltransferase</fullName>
    </submittedName>
</protein>
<keyword evidence="2" id="KW-0808">Transferase</keyword>
<dbReference type="PANTHER" id="PTHR22602">
    <property type="entry name" value="TRANSFERASE CAF17, MITOCHONDRIAL-RELATED"/>
    <property type="match status" value="1"/>
</dbReference>
<dbReference type="GO" id="GO:0008168">
    <property type="term" value="F:methyltransferase activity"/>
    <property type="evidence" value="ECO:0007669"/>
    <property type="project" value="UniProtKB-KW"/>
</dbReference>
<dbReference type="STRING" id="558173.CDOO_11290"/>
<dbReference type="GO" id="GO:0016226">
    <property type="term" value="P:iron-sulfur cluster assembly"/>
    <property type="evidence" value="ECO:0007669"/>
    <property type="project" value="TreeGrafter"/>
</dbReference>
<keyword evidence="2" id="KW-0489">Methyltransferase</keyword>
<dbReference type="HOGENOM" id="CLU_007884_6_0_11"/>
<keyword evidence="1" id="KW-0809">Transit peptide</keyword>
<dbReference type="EMBL" id="CP006764">
    <property type="protein sequence ID" value="AIT61782.1"/>
    <property type="molecule type" value="Genomic_DNA"/>
</dbReference>
<sequence length="367" mass="39427">MTDPTNNLPEYSSPLLQRPGAVELQDTNPLLDARGVAWHYGDPLGEQRPVDDTGVVVDRSHRRVLRVSGEDAATFLNTLLSQKLDDAPEGFSASALDLDIQGHILHHADVSIVDGTHYLDLPSTQGDSFAGFLRQMVFWSKVEVEDTDLGVLTVLGGGELPETGAAVTREVDWVGPARTDLLVERGELGRVVDTFGDAGFRLAGLMTFTAERVKALEPELAADLDDKAIAHEVPGFIGRGQHARAVHLNKGCYRGQETVARVENLGRSPRLLVLLHLDGSAPQDPVAGDELAVNGRRVGRLGTVVHDRDFGPVALGLVKRSALDAGQLSVISPDRPEVSAVVDHDSLPVDEGEKAGRAAIDRLRSGR</sequence>
<dbReference type="GO" id="GO:0032259">
    <property type="term" value="P:methylation"/>
    <property type="evidence" value="ECO:0007669"/>
    <property type="project" value="UniProtKB-KW"/>
</dbReference>
<evidence type="ECO:0000313" key="3">
    <source>
        <dbReference type="Proteomes" id="UP000029914"/>
    </source>
</evidence>
<proteinExistence type="predicted"/>
<evidence type="ECO:0000256" key="1">
    <source>
        <dbReference type="ARBA" id="ARBA00022946"/>
    </source>
</evidence>
<dbReference type="PIRSF" id="PIRSF006487">
    <property type="entry name" value="GcvT"/>
    <property type="match status" value="1"/>
</dbReference>
<dbReference type="KEGG" id="cdo:CDOO_11290"/>
<accession>A0A097II16</accession>
<dbReference type="Proteomes" id="UP000029914">
    <property type="component" value="Chromosome"/>
</dbReference>
<dbReference type="Gene3D" id="3.30.1360.120">
    <property type="entry name" value="Probable tRNA modification gtpase trme, domain 1"/>
    <property type="match status" value="2"/>
</dbReference>
<dbReference type="InterPro" id="IPR017703">
    <property type="entry name" value="YgfZ/GCV_T_CS"/>
</dbReference>
<reference evidence="2 3" key="1">
    <citation type="submission" date="2013-09" db="EMBL/GenBank/DDBJ databases">
        <title>Complete genome sequence of Corynebacterium doosanense CAU 212(T) (=DSM 45436(T)), isolated from activated sludge.</title>
        <authorList>
            <person name="Schaffert L."/>
            <person name="Albersmeier A."/>
            <person name="Kalinowski J."/>
            <person name="Ruckert C."/>
        </authorList>
    </citation>
    <scope>NUCLEOTIDE SEQUENCE [LARGE SCALE GENOMIC DNA]</scope>
    <source>
        <strain evidence="2 3">CAU 212</strain>
    </source>
</reference>
<organism evidence="2 3">
    <name type="scientific">Corynebacterium doosanense CAU 212 = DSM 45436</name>
    <dbReference type="NCBI Taxonomy" id="558173"/>
    <lineage>
        <taxon>Bacteria</taxon>
        <taxon>Bacillati</taxon>
        <taxon>Actinomycetota</taxon>
        <taxon>Actinomycetes</taxon>
        <taxon>Mycobacteriales</taxon>
        <taxon>Corynebacteriaceae</taxon>
        <taxon>Corynebacterium</taxon>
    </lineage>
</organism>